<evidence type="ECO:0000313" key="3">
    <source>
        <dbReference type="Proteomes" id="UP000695023"/>
    </source>
</evidence>
<protein>
    <submittedName>
        <fullName evidence="4">F-box/WD repeat-containing protein 4 isoform X2</fullName>
    </submittedName>
</protein>
<dbReference type="SUPFAM" id="SSF81383">
    <property type="entry name" value="F-box domain"/>
    <property type="match status" value="1"/>
</dbReference>
<organism evidence="3 4">
    <name type="scientific">Pundamilia nyererei</name>
    <dbReference type="NCBI Taxonomy" id="303518"/>
    <lineage>
        <taxon>Eukaryota</taxon>
        <taxon>Metazoa</taxon>
        <taxon>Chordata</taxon>
        <taxon>Craniata</taxon>
        <taxon>Vertebrata</taxon>
        <taxon>Euteleostomi</taxon>
        <taxon>Actinopterygii</taxon>
        <taxon>Neopterygii</taxon>
        <taxon>Teleostei</taxon>
        <taxon>Neoteleostei</taxon>
        <taxon>Acanthomorphata</taxon>
        <taxon>Ovalentaria</taxon>
        <taxon>Cichlomorphae</taxon>
        <taxon>Cichliformes</taxon>
        <taxon>Cichlidae</taxon>
        <taxon>African cichlids</taxon>
        <taxon>Pseudocrenilabrinae</taxon>
        <taxon>Haplochromini</taxon>
        <taxon>Pundamilia</taxon>
    </lineage>
</organism>
<dbReference type="InterPro" id="IPR001680">
    <property type="entry name" value="WD40_rpt"/>
</dbReference>
<keyword evidence="3" id="KW-1185">Reference proteome</keyword>
<evidence type="ECO:0000256" key="1">
    <source>
        <dbReference type="PROSITE-ProRule" id="PRU00221"/>
    </source>
</evidence>
<dbReference type="Gene3D" id="1.20.1280.50">
    <property type="match status" value="1"/>
</dbReference>
<gene>
    <name evidence="4" type="primary">fbxw4</name>
</gene>
<dbReference type="PANTHER" id="PTHR14381:SF1">
    <property type="entry name" value="F-BOX_WD REPEAT-CONTAINING PROTEIN 4"/>
    <property type="match status" value="1"/>
</dbReference>
<reference evidence="4" key="1">
    <citation type="submission" date="2025-08" db="UniProtKB">
        <authorList>
            <consortium name="RefSeq"/>
        </authorList>
    </citation>
    <scope>IDENTIFICATION</scope>
</reference>
<dbReference type="InterPro" id="IPR001810">
    <property type="entry name" value="F-box_dom"/>
</dbReference>
<dbReference type="FunFam" id="2.130.10.10:FF:002194">
    <property type="entry name" value="Uncharacterized protein"/>
    <property type="match status" value="1"/>
</dbReference>
<dbReference type="GO" id="GO:0031146">
    <property type="term" value="P:SCF-dependent proteasomal ubiquitin-dependent protein catabolic process"/>
    <property type="evidence" value="ECO:0007669"/>
    <property type="project" value="TreeGrafter"/>
</dbReference>
<proteinExistence type="predicted"/>
<dbReference type="PROSITE" id="PS50294">
    <property type="entry name" value="WD_REPEATS_REGION"/>
    <property type="match status" value="1"/>
</dbReference>
<dbReference type="PANTHER" id="PTHR14381">
    <property type="entry name" value="DACTYLIN"/>
    <property type="match status" value="1"/>
</dbReference>
<feature type="domain" description="F-box" evidence="2">
    <location>
        <begin position="1"/>
        <end position="46"/>
    </location>
</feature>
<dbReference type="GO" id="GO:0019005">
    <property type="term" value="C:SCF ubiquitin ligase complex"/>
    <property type="evidence" value="ECO:0007669"/>
    <property type="project" value="TreeGrafter"/>
</dbReference>
<keyword evidence="1" id="KW-0853">WD repeat</keyword>
<dbReference type="SMART" id="SM00320">
    <property type="entry name" value="WD40"/>
    <property type="match status" value="4"/>
</dbReference>
<dbReference type="CTD" id="6468"/>
<dbReference type="Pfam" id="PF12937">
    <property type="entry name" value="F-box-like"/>
    <property type="match status" value="1"/>
</dbReference>
<dbReference type="PROSITE" id="PS50082">
    <property type="entry name" value="WD_REPEATS_2"/>
    <property type="match status" value="1"/>
</dbReference>
<name>A0A9Y3RQ25_9CICH</name>
<accession>A0A9Y3RQ25</accession>
<evidence type="ECO:0000259" key="2">
    <source>
        <dbReference type="PROSITE" id="PS50181"/>
    </source>
</evidence>
<dbReference type="Gene3D" id="2.130.10.10">
    <property type="entry name" value="YVTN repeat-like/Quinoprotein amine dehydrogenase"/>
    <property type="match status" value="2"/>
</dbReference>
<dbReference type="SMART" id="SM00256">
    <property type="entry name" value="FBOX"/>
    <property type="match status" value="1"/>
</dbReference>
<dbReference type="InterPro" id="IPR036047">
    <property type="entry name" value="F-box-like_dom_sf"/>
</dbReference>
<dbReference type="Proteomes" id="UP000695023">
    <property type="component" value="Unplaced"/>
</dbReference>
<dbReference type="CDD" id="cd20090">
    <property type="entry name" value="F-box_FBXW4"/>
    <property type="match status" value="1"/>
</dbReference>
<dbReference type="InterPro" id="IPR036322">
    <property type="entry name" value="WD40_repeat_dom_sf"/>
</dbReference>
<sequence length="327" mass="37575">MLLSQLPEDLLYYILSYLDYRSLSRLSQVCRSFYRFVNRDAVWKKIAKALLNTGITREGKDIYPLIRLKDRVKIAQNWYSGICRRRIPLRWKTNDGKIVVHSRRSDVPVEFSGHNQEVNCVDAKDGLIISGSRDRTARIWSLTCTAPRDTIPMCDRVWSVAINPTLSSFVTGTACCENFSPLCIWDVERSISLGTLGSDFRRGAGVLDIRFESPFQLFTCGYDTFIRLWDLRLCPRKCAMEWEEPHDSALYCIQTDGNHMIASGSSYYGVVRLWDKRQTECLQFFQLSSDPVSSPVYCLRFNSSHLYAALATAVHSLDFRQNGTQIR</sequence>
<dbReference type="GeneID" id="102212762"/>
<dbReference type="RefSeq" id="XP_005747471.1">
    <property type="nucleotide sequence ID" value="XM_005747414.2"/>
</dbReference>
<dbReference type="InterPro" id="IPR015943">
    <property type="entry name" value="WD40/YVTN_repeat-like_dom_sf"/>
</dbReference>
<dbReference type="InterPro" id="IPR052301">
    <property type="entry name" value="SCF_F-box/WD-repeat"/>
</dbReference>
<feature type="repeat" description="WD" evidence="1">
    <location>
        <begin position="111"/>
        <end position="142"/>
    </location>
</feature>
<dbReference type="SUPFAM" id="SSF50978">
    <property type="entry name" value="WD40 repeat-like"/>
    <property type="match status" value="1"/>
</dbReference>
<evidence type="ECO:0000313" key="4">
    <source>
        <dbReference type="RefSeq" id="XP_005747471.1"/>
    </source>
</evidence>
<dbReference type="PROSITE" id="PS50181">
    <property type="entry name" value="FBOX"/>
    <property type="match status" value="1"/>
</dbReference>
<dbReference type="Pfam" id="PF00400">
    <property type="entry name" value="WD40"/>
    <property type="match status" value="2"/>
</dbReference>
<dbReference type="AlphaFoldDB" id="A0A9Y3RQ25"/>